<evidence type="ECO:0000313" key="10">
    <source>
        <dbReference type="EMBL" id="CAH0108944.1"/>
    </source>
</evidence>
<feature type="transmembrane region" description="Helical" evidence="8">
    <location>
        <begin position="571"/>
        <end position="593"/>
    </location>
</feature>
<name>A0A8J2S3R7_9CRUS</name>
<comment type="caution">
    <text evidence="10">The sequence shown here is derived from an EMBL/GenBank/DDBJ whole genome shotgun (WGS) entry which is preliminary data.</text>
</comment>
<evidence type="ECO:0000256" key="6">
    <source>
        <dbReference type="ARBA" id="ARBA00024338"/>
    </source>
</evidence>
<proteinExistence type="inferred from homology"/>
<dbReference type="Gene3D" id="1.20.1250.20">
    <property type="entry name" value="MFS general substrate transporter like domains"/>
    <property type="match status" value="1"/>
</dbReference>
<dbReference type="PROSITE" id="PS50850">
    <property type="entry name" value="MFS"/>
    <property type="match status" value="1"/>
</dbReference>
<dbReference type="InterPro" id="IPR044770">
    <property type="entry name" value="MFS_spinster-like"/>
</dbReference>
<dbReference type="Pfam" id="PF07690">
    <property type="entry name" value="MFS_1"/>
    <property type="match status" value="1"/>
</dbReference>
<comment type="subcellular location">
    <subcellularLocation>
        <location evidence="1">Membrane</location>
        <topology evidence="1">Multi-pass membrane protein</topology>
    </subcellularLocation>
</comment>
<feature type="region of interest" description="Disordered" evidence="7">
    <location>
        <begin position="1"/>
        <end position="130"/>
    </location>
</feature>
<keyword evidence="5 8" id="KW-0472">Membrane</keyword>
<dbReference type="CDD" id="cd17328">
    <property type="entry name" value="MFS_spinster_like"/>
    <property type="match status" value="1"/>
</dbReference>
<keyword evidence="2" id="KW-0813">Transport</keyword>
<evidence type="ECO:0000256" key="3">
    <source>
        <dbReference type="ARBA" id="ARBA00022692"/>
    </source>
</evidence>
<evidence type="ECO:0000256" key="5">
    <source>
        <dbReference type="ARBA" id="ARBA00023136"/>
    </source>
</evidence>
<protein>
    <recommendedName>
        <fullName evidence="9">Major facilitator superfamily (MFS) profile domain-containing protein</fullName>
    </recommendedName>
</protein>
<dbReference type="Proteomes" id="UP000789390">
    <property type="component" value="Unassembled WGS sequence"/>
</dbReference>
<feature type="transmembrane region" description="Helical" evidence="8">
    <location>
        <begin position="265"/>
        <end position="290"/>
    </location>
</feature>
<organism evidence="10 11">
    <name type="scientific">Daphnia galeata</name>
    <dbReference type="NCBI Taxonomy" id="27404"/>
    <lineage>
        <taxon>Eukaryota</taxon>
        <taxon>Metazoa</taxon>
        <taxon>Ecdysozoa</taxon>
        <taxon>Arthropoda</taxon>
        <taxon>Crustacea</taxon>
        <taxon>Branchiopoda</taxon>
        <taxon>Diplostraca</taxon>
        <taxon>Cladocera</taxon>
        <taxon>Anomopoda</taxon>
        <taxon>Daphniidae</taxon>
        <taxon>Daphnia</taxon>
    </lineage>
</organism>
<dbReference type="OrthoDB" id="6770063at2759"/>
<reference evidence="10" key="1">
    <citation type="submission" date="2021-11" db="EMBL/GenBank/DDBJ databases">
        <authorList>
            <person name="Schell T."/>
        </authorList>
    </citation>
    <scope>NUCLEOTIDE SEQUENCE</scope>
    <source>
        <strain evidence="10">M5</strain>
    </source>
</reference>
<feature type="transmembrane region" description="Helical" evidence="8">
    <location>
        <begin position="389"/>
        <end position="412"/>
    </location>
</feature>
<keyword evidence="3 8" id="KW-0812">Transmembrane</keyword>
<dbReference type="PANTHER" id="PTHR23505">
    <property type="entry name" value="SPINSTER"/>
    <property type="match status" value="1"/>
</dbReference>
<dbReference type="InterPro" id="IPR036259">
    <property type="entry name" value="MFS_trans_sf"/>
</dbReference>
<evidence type="ECO:0000256" key="2">
    <source>
        <dbReference type="ARBA" id="ARBA00022448"/>
    </source>
</evidence>
<keyword evidence="11" id="KW-1185">Reference proteome</keyword>
<feature type="transmembrane region" description="Helical" evidence="8">
    <location>
        <begin position="236"/>
        <end position="258"/>
    </location>
</feature>
<dbReference type="SUPFAM" id="SSF103473">
    <property type="entry name" value="MFS general substrate transporter"/>
    <property type="match status" value="1"/>
</dbReference>
<feature type="transmembrane region" description="Helical" evidence="8">
    <location>
        <begin position="424"/>
        <end position="446"/>
    </location>
</feature>
<feature type="transmembrane region" description="Helical" evidence="8">
    <location>
        <begin position="175"/>
        <end position="195"/>
    </location>
</feature>
<comment type="similarity">
    <text evidence="6">Belongs to the major facilitator superfamily. Spinster (TC 2.A.1.49) family.</text>
</comment>
<dbReference type="GO" id="GO:0022857">
    <property type="term" value="F:transmembrane transporter activity"/>
    <property type="evidence" value="ECO:0007669"/>
    <property type="project" value="InterPro"/>
</dbReference>
<feature type="compositionally biased region" description="Polar residues" evidence="7">
    <location>
        <begin position="1"/>
        <end position="22"/>
    </location>
</feature>
<feature type="compositionally biased region" description="Polar residues" evidence="7">
    <location>
        <begin position="49"/>
        <end position="62"/>
    </location>
</feature>
<dbReference type="PANTHER" id="PTHR23505:SF79">
    <property type="entry name" value="PROTEIN SPINSTER"/>
    <property type="match status" value="1"/>
</dbReference>
<feature type="transmembrane region" description="Helical" evidence="8">
    <location>
        <begin position="207"/>
        <end position="224"/>
    </location>
</feature>
<gene>
    <name evidence="10" type="ORF">DGAL_LOCUS12402</name>
</gene>
<evidence type="ECO:0000259" key="9">
    <source>
        <dbReference type="PROSITE" id="PS50850"/>
    </source>
</evidence>
<dbReference type="EMBL" id="CAKKLH010000289">
    <property type="protein sequence ID" value="CAH0108944.1"/>
    <property type="molecule type" value="Genomic_DNA"/>
</dbReference>
<feature type="domain" description="Major facilitator superfamily (MFS) profile" evidence="9">
    <location>
        <begin position="141"/>
        <end position="597"/>
    </location>
</feature>
<evidence type="ECO:0000256" key="7">
    <source>
        <dbReference type="SAM" id="MobiDB-lite"/>
    </source>
</evidence>
<keyword evidence="4 8" id="KW-1133">Transmembrane helix</keyword>
<evidence type="ECO:0000313" key="11">
    <source>
        <dbReference type="Proteomes" id="UP000789390"/>
    </source>
</evidence>
<evidence type="ECO:0000256" key="1">
    <source>
        <dbReference type="ARBA" id="ARBA00004141"/>
    </source>
</evidence>
<accession>A0A8J2S3R7</accession>
<dbReference type="AlphaFoldDB" id="A0A8J2S3R7"/>
<feature type="transmembrane region" description="Helical" evidence="8">
    <location>
        <begin position="296"/>
        <end position="316"/>
    </location>
</feature>
<evidence type="ECO:0000256" key="4">
    <source>
        <dbReference type="ARBA" id="ARBA00022989"/>
    </source>
</evidence>
<feature type="transmembrane region" description="Helical" evidence="8">
    <location>
        <begin position="452"/>
        <end position="479"/>
    </location>
</feature>
<dbReference type="GO" id="GO:0016020">
    <property type="term" value="C:membrane"/>
    <property type="evidence" value="ECO:0007669"/>
    <property type="project" value="UniProtKB-SubCell"/>
</dbReference>
<sequence length="628" mass="68307">MDSPDTADTTTETGQHQSTVEQSDVEDVKPQMQLSENQDKSTIEPAEFVSSTNSDSPLTPSSVAAKESKTLTTEESVGEPTIDQEKEVNKLPVISDDSSLSIPTKEMPKDSSSDDEPSSSMTSSTTTIEEVKQMSKRQITTVLILCFVNLLKYMDRFTIAGILPEIQCFFDISDAQGGLLSTAFVVSYMIFSPFVGYLGDRFSRKNIMGIGIIFWGLSNLAGSFTQTYSLFLTSRILVGIGESMFSTVSPTIISDVCVGDTRSKFLILYYFAIPVGSGLGFIVGAAMASAFGSWQWGLRVTPFLGLIAVLLIFFIVQEPPRGEAEGSTLSPTSYWDDLKYLAKNKSYVLSTAGCTLTTYVSGAIAWWGPKFLTLGQASGQGLDVSYTRVSLIVGFEAALAGVVGVASGSLVGQKLRKRYPTADAQVCAWSMVICAPLLYWGCYIATGPPVPLYIVLFFAQWFLNVSWAPVGDILLYVVIPTRRSTAEAFSILISHALGDAGSPYIVGLVSDSFKKSLTEAASESKSYSPYDFYNDGVILLDESSSSNNCSGSSFIDPETVDIDFLALQYSLLITTIIAALSAYFFFLNAWYIVEDKASVDKAVKEHEELMRIEKLEKQDLANAELKSS</sequence>
<evidence type="ECO:0000256" key="8">
    <source>
        <dbReference type="SAM" id="Phobius"/>
    </source>
</evidence>
<feature type="transmembrane region" description="Helical" evidence="8">
    <location>
        <begin position="142"/>
        <end position="163"/>
    </location>
</feature>
<feature type="transmembrane region" description="Helical" evidence="8">
    <location>
        <begin position="347"/>
        <end position="369"/>
    </location>
</feature>
<feature type="compositionally biased region" description="Low complexity" evidence="7">
    <location>
        <begin position="118"/>
        <end position="127"/>
    </location>
</feature>
<dbReference type="InterPro" id="IPR020846">
    <property type="entry name" value="MFS_dom"/>
</dbReference>
<dbReference type="InterPro" id="IPR011701">
    <property type="entry name" value="MFS"/>
</dbReference>